<dbReference type="GO" id="GO:0055085">
    <property type="term" value="P:transmembrane transport"/>
    <property type="evidence" value="ECO:0007669"/>
    <property type="project" value="InterPro"/>
</dbReference>
<evidence type="ECO:0000256" key="2">
    <source>
        <dbReference type="SAM" id="SignalP"/>
    </source>
</evidence>
<keyword evidence="1 2" id="KW-0732">Signal</keyword>
<dbReference type="RefSeq" id="WP_218121725.1">
    <property type="nucleotide sequence ID" value="NZ_FNJI01000007.1"/>
</dbReference>
<dbReference type="NCBIfam" id="NF037995">
    <property type="entry name" value="TRAP_S1"/>
    <property type="match status" value="1"/>
</dbReference>
<dbReference type="Proteomes" id="UP000199073">
    <property type="component" value="Unassembled WGS sequence"/>
</dbReference>
<reference evidence="3 4" key="1">
    <citation type="submission" date="2016-10" db="EMBL/GenBank/DDBJ databases">
        <authorList>
            <person name="de Groot N.N."/>
        </authorList>
    </citation>
    <scope>NUCLEOTIDE SEQUENCE [LARGE SCALE GENOMIC DNA]</scope>
    <source>
        <strain evidence="3 4">DSM 12130</strain>
    </source>
</reference>
<feature type="signal peptide" evidence="2">
    <location>
        <begin position="1"/>
        <end position="24"/>
    </location>
</feature>
<proteinExistence type="predicted"/>
<feature type="chain" id="PRO_5011661558" evidence="2">
    <location>
        <begin position="25"/>
        <end position="343"/>
    </location>
</feature>
<name>A0A1H0N606_9BACT</name>
<dbReference type="EMBL" id="FNJI01000007">
    <property type="protein sequence ID" value="SDO88061.1"/>
    <property type="molecule type" value="Genomic_DNA"/>
</dbReference>
<protein>
    <submittedName>
        <fullName evidence="3">TRAP-type C4-dicarboxylate transport system, substrate-binding protein</fullName>
    </submittedName>
</protein>
<accession>A0A1H0N606</accession>
<dbReference type="Gene3D" id="3.40.190.170">
    <property type="entry name" value="Bacterial extracellular solute-binding protein, family 7"/>
    <property type="match status" value="1"/>
</dbReference>
<evidence type="ECO:0000313" key="4">
    <source>
        <dbReference type="Proteomes" id="UP000199073"/>
    </source>
</evidence>
<dbReference type="Pfam" id="PF03480">
    <property type="entry name" value="DctP"/>
    <property type="match status" value="1"/>
</dbReference>
<evidence type="ECO:0000313" key="3">
    <source>
        <dbReference type="EMBL" id="SDO88061.1"/>
    </source>
</evidence>
<dbReference type="PANTHER" id="PTHR33376:SF15">
    <property type="entry name" value="BLL6794 PROTEIN"/>
    <property type="match status" value="1"/>
</dbReference>
<sequence length="343" mass="37848">MRKRRVVLVLSLLVFLVISGSAVAENLKFSTWHPAVGREVQTVWIPMMDAIKEESGGKLSYTMYAGGALGKGPAHYDIIKNGLSDLGYFTATWTPGKFPLSEALSMAMWIDGKEKAAAIGNELYEAELKEEFADVHLLELNGCIQAFLWTREPVQSLEDVKGLKIRTPGGLQTQYIKNLGAEPVFMPLGDVYTSLDTGAIDGVVTCPPLVLAFKLHEVVKYGVVATFGCVTEGLAMNKKKWNKLDEESKQTITKITTNPFAHTGGLDNSSYQEMIEELKAKGVTLHNLDQATQDKWFAAYQQVTRDWVASQKDPEKAERVVRKLAEIVAKHGSEAVAVPAEWK</sequence>
<gene>
    <name evidence="3" type="ORF">SAMN05660330_01262</name>
</gene>
<dbReference type="PANTHER" id="PTHR33376">
    <property type="match status" value="1"/>
</dbReference>
<dbReference type="InterPro" id="IPR038404">
    <property type="entry name" value="TRAP_DctP_sf"/>
</dbReference>
<dbReference type="AlphaFoldDB" id="A0A1H0N606"/>
<dbReference type="CDD" id="cd13665">
    <property type="entry name" value="PBP2_TRAP_Dctp3_4"/>
    <property type="match status" value="1"/>
</dbReference>
<organism evidence="3 4">
    <name type="scientific">Desulforhopalus singaporensis</name>
    <dbReference type="NCBI Taxonomy" id="91360"/>
    <lineage>
        <taxon>Bacteria</taxon>
        <taxon>Pseudomonadati</taxon>
        <taxon>Thermodesulfobacteriota</taxon>
        <taxon>Desulfobulbia</taxon>
        <taxon>Desulfobulbales</taxon>
        <taxon>Desulfocapsaceae</taxon>
        <taxon>Desulforhopalus</taxon>
    </lineage>
</organism>
<evidence type="ECO:0000256" key="1">
    <source>
        <dbReference type="ARBA" id="ARBA00022729"/>
    </source>
</evidence>
<dbReference type="STRING" id="91360.SAMN05660330_01262"/>
<keyword evidence="4" id="KW-1185">Reference proteome</keyword>
<dbReference type="InterPro" id="IPR018389">
    <property type="entry name" value="DctP_fam"/>
</dbReference>